<feature type="compositionally biased region" description="Basic and acidic residues" evidence="3">
    <location>
        <begin position="1"/>
        <end position="11"/>
    </location>
</feature>
<dbReference type="Pfam" id="PF00756">
    <property type="entry name" value="Esterase"/>
    <property type="match status" value="1"/>
</dbReference>
<keyword evidence="5" id="KW-1185">Reference proteome</keyword>
<reference evidence="4 5" key="1">
    <citation type="submission" date="2018-08" db="EMBL/GenBank/DDBJ databases">
        <title>Henriciella mobilis sp. nov., isolated from seawater.</title>
        <authorList>
            <person name="Cheng H."/>
            <person name="Wu Y.-H."/>
            <person name="Xu X.-W."/>
            <person name="Guo L.-L."/>
        </authorList>
    </citation>
    <scope>NUCLEOTIDE SEQUENCE [LARGE SCALE GENOMIC DNA]</scope>
    <source>
        <strain evidence="4 5">CCUG66934</strain>
    </source>
</reference>
<accession>A0A399QWG7</accession>
<dbReference type="InterPro" id="IPR029058">
    <property type="entry name" value="AB_hydrolase_fold"/>
</dbReference>
<dbReference type="PANTHER" id="PTHR40841">
    <property type="entry name" value="SIDEROPHORE TRIACETYLFUSARININE C ESTERASE"/>
    <property type="match status" value="1"/>
</dbReference>
<gene>
    <name evidence="4" type="ORF">D1224_03100</name>
</gene>
<dbReference type="Gene3D" id="3.40.50.1820">
    <property type="entry name" value="alpha/beta hydrolase"/>
    <property type="match status" value="1"/>
</dbReference>
<comment type="similarity">
    <text evidence="1">Belongs to the esterase D family.</text>
</comment>
<dbReference type="Proteomes" id="UP000265431">
    <property type="component" value="Unassembled WGS sequence"/>
</dbReference>
<evidence type="ECO:0000256" key="2">
    <source>
        <dbReference type="ARBA" id="ARBA00022801"/>
    </source>
</evidence>
<protein>
    <submittedName>
        <fullName evidence="4">Alpha/beta hydrolase</fullName>
    </submittedName>
</protein>
<name>A0A399QWG7_9PROT</name>
<comment type="caution">
    <text evidence="4">The sequence shown here is derived from an EMBL/GenBank/DDBJ whole genome shotgun (WGS) entry which is preliminary data.</text>
</comment>
<dbReference type="InterPro" id="IPR000801">
    <property type="entry name" value="Esterase-like"/>
</dbReference>
<evidence type="ECO:0000256" key="3">
    <source>
        <dbReference type="SAM" id="MobiDB-lite"/>
    </source>
</evidence>
<sequence length="326" mass="35540">MPGRRRQDTGAHHRAGLSDGAPAGDRASESLMRVRLDALALALSLWASGHDGPAAFVQEPIEFGETYTIQSETLGEARTINVWVPPHPDEDPRAPYRVLYLIDGGTQQDWFHITGLAQLGALSWTFEPMVVVGIETDDRQNELTPEASDQRYSAAFPTSGGAADFRAFLIGEVKPFIEANFPVGEQSALIGESLAGLFVADTYLNSPDAFGDYLSISPSLWWDDKALGLQAARLMAANEYEGKRLFIAAADEGGTMQQAIDQLYKAAVEAGVEVHFDDLSATETHATIFHQAALHAFRLLYAEPPYDYGPTPWYLIEGGEPEPAQD</sequence>
<keyword evidence="2 4" id="KW-0378">Hydrolase</keyword>
<dbReference type="SUPFAM" id="SSF53474">
    <property type="entry name" value="alpha/beta-Hydrolases"/>
    <property type="match status" value="1"/>
</dbReference>
<proteinExistence type="inferred from homology"/>
<dbReference type="OrthoDB" id="9784036at2"/>
<dbReference type="GO" id="GO:0016788">
    <property type="term" value="F:hydrolase activity, acting on ester bonds"/>
    <property type="evidence" value="ECO:0007669"/>
    <property type="project" value="TreeGrafter"/>
</dbReference>
<evidence type="ECO:0000256" key="1">
    <source>
        <dbReference type="ARBA" id="ARBA00005622"/>
    </source>
</evidence>
<dbReference type="EMBL" id="QWGB01000005">
    <property type="protein sequence ID" value="RIJ23278.1"/>
    <property type="molecule type" value="Genomic_DNA"/>
</dbReference>
<evidence type="ECO:0000313" key="5">
    <source>
        <dbReference type="Proteomes" id="UP000265431"/>
    </source>
</evidence>
<feature type="region of interest" description="Disordered" evidence="3">
    <location>
        <begin position="1"/>
        <end position="24"/>
    </location>
</feature>
<dbReference type="PANTHER" id="PTHR40841:SF2">
    <property type="entry name" value="SIDEROPHORE-DEGRADING ESTERASE (EUROFUNG)"/>
    <property type="match status" value="1"/>
</dbReference>
<organism evidence="4 5">
    <name type="scientific">Henriciella barbarensis</name>
    <dbReference type="NCBI Taxonomy" id="86342"/>
    <lineage>
        <taxon>Bacteria</taxon>
        <taxon>Pseudomonadati</taxon>
        <taxon>Pseudomonadota</taxon>
        <taxon>Alphaproteobacteria</taxon>
        <taxon>Hyphomonadales</taxon>
        <taxon>Hyphomonadaceae</taxon>
        <taxon>Henriciella</taxon>
    </lineage>
</organism>
<dbReference type="InterPro" id="IPR052558">
    <property type="entry name" value="Siderophore_Hydrolase_D"/>
</dbReference>
<evidence type="ECO:0000313" key="4">
    <source>
        <dbReference type="EMBL" id="RIJ23278.1"/>
    </source>
</evidence>
<dbReference type="AlphaFoldDB" id="A0A399QWG7"/>